<keyword evidence="5" id="KW-0804">Transcription</keyword>
<accession>G3MPR3</accession>
<evidence type="ECO:0000256" key="7">
    <source>
        <dbReference type="SAM" id="MobiDB-lite"/>
    </source>
</evidence>
<dbReference type="EMBL" id="JO843864">
    <property type="protein sequence ID" value="AEO35481.1"/>
    <property type="molecule type" value="mRNA"/>
</dbReference>
<dbReference type="AlphaFoldDB" id="G3MPR3"/>
<dbReference type="GO" id="GO:0035267">
    <property type="term" value="C:NuA4 histone acetyltransferase complex"/>
    <property type="evidence" value="ECO:0007669"/>
    <property type="project" value="TreeGrafter"/>
</dbReference>
<comment type="similarity">
    <text evidence="2">Belongs to the EAF7 family.</text>
</comment>
<feature type="compositionally biased region" description="Polar residues" evidence="7">
    <location>
        <begin position="172"/>
        <end position="181"/>
    </location>
</feature>
<evidence type="ECO:0000256" key="4">
    <source>
        <dbReference type="ARBA" id="ARBA00023015"/>
    </source>
</evidence>
<feature type="region of interest" description="Disordered" evidence="7">
    <location>
        <begin position="101"/>
        <end position="374"/>
    </location>
</feature>
<protein>
    <recommendedName>
        <fullName evidence="9">MRG-binding protein</fullName>
    </recommendedName>
</protein>
<feature type="compositionally biased region" description="Basic and acidic residues" evidence="7">
    <location>
        <begin position="101"/>
        <end position="114"/>
    </location>
</feature>
<dbReference type="GO" id="GO:0006357">
    <property type="term" value="P:regulation of transcription by RNA polymerase II"/>
    <property type="evidence" value="ECO:0007669"/>
    <property type="project" value="TreeGrafter"/>
</dbReference>
<sequence length="374" mass="40315">MDGAAERVSEAFDWNADTEVQLFHAMRGHRPVGVNRHFQMACIQEKFSASLNKEVSSQVIWDHLDTMYDMAALHESEILPFPNNECEFSLPERDFGDLLAKKSEKTPTDKECTKRAPSPAARSSTGGKSRVDDSTAPKKPETTGGKTQRSAGGKSKTEAPATSSRKTDTGLAKQNQATTSRVKPEHAHGKVKNDSTPSHKSRLESPASGPGKPHRTESNSSSKSSKSDTKSSKVSETKSENKNQDAGTEKHKQSRDSSKGSKVDGKAEGNLKAESKAESKTETKGDHPKVEPKGAGGSKGESSTTKRNEPSKGKESGRKAEGRGGKAEEDGASVPAKGRQGKEEPQEGVPKRKRASRLDTPKSNNVQVGKSRRR</sequence>
<feature type="compositionally biased region" description="Basic and acidic residues" evidence="7">
    <location>
        <begin position="182"/>
        <end position="193"/>
    </location>
</feature>
<evidence type="ECO:0000256" key="1">
    <source>
        <dbReference type="ARBA" id="ARBA00004123"/>
    </source>
</evidence>
<evidence type="ECO:0000256" key="3">
    <source>
        <dbReference type="ARBA" id="ARBA00022853"/>
    </source>
</evidence>
<evidence type="ECO:0008006" key="9">
    <source>
        <dbReference type="Google" id="ProtNLM"/>
    </source>
</evidence>
<evidence type="ECO:0000256" key="2">
    <source>
        <dbReference type="ARBA" id="ARBA00007117"/>
    </source>
</evidence>
<keyword evidence="3" id="KW-0156">Chromatin regulator</keyword>
<feature type="compositionally biased region" description="Basic and acidic residues" evidence="7">
    <location>
        <begin position="304"/>
        <end position="329"/>
    </location>
</feature>
<evidence type="ECO:0000313" key="8">
    <source>
        <dbReference type="EMBL" id="AEO35481.1"/>
    </source>
</evidence>
<proteinExistence type="evidence at transcript level"/>
<reference evidence="8" key="1">
    <citation type="journal article" date="2011" name="PLoS ONE">
        <title>A deep insight into the sialotranscriptome of the gulf coast tick, Amblyomma maculatum.</title>
        <authorList>
            <person name="Karim S."/>
            <person name="Singh P."/>
            <person name="Ribeiro J.M."/>
        </authorList>
    </citation>
    <scope>NUCLEOTIDE SEQUENCE</scope>
    <source>
        <tissue evidence="8">Salivary gland</tissue>
    </source>
</reference>
<dbReference type="GO" id="GO:0005634">
    <property type="term" value="C:nucleus"/>
    <property type="evidence" value="ECO:0007669"/>
    <property type="project" value="UniProtKB-SubCell"/>
</dbReference>
<dbReference type="PANTHER" id="PTHR13581">
    <property type="entry name" value="MRG-BINDING PROTEIN"/>
    <property type="match status" value="1"/>
</dbReference>
<comment type="subcellular location">
    <subcellularLocation>
        <location evidence="1">Nucleus</location>
    </subcellularLocation>
</comment>
<keyword evidence="6" id="KW-0539">Nucleus</keyword>
<dbReference type="InterPro" id="IPR012423">
    <property type="entry name" value="Eaf7/MRGBP"/>
</dbReference>
<dbReference type="GO" id="GO:0006325">
    <property type="term" value="P:chromatin organization"/>
    <property type="evidence" value="ECO:0007669"/>
    <property type="project" value="UniProtKB-KW"/>
</dbReference>
<name>G3MPR3_AMBMU</name>
<keyword evidence="4" id="KW-0805">Transcription regulation</keyword>
<dbReference type="PANTHER" id="PTHR13581:SF5">
    <property type="entry name" value="MRG_MORF4L-BINDING PROTEIN"/>
    <property type="match status" value="1"/>
</dbReference>
<feature type="compositionally biased region" description="Basic and acidic residues" evidence="7">
    <location>
        <begin position="225"/>
        <end position="292"/>
    </location>
</feature>
<feature type="compositionally biased region" description="Basic and acidic residues" evidence="7">
    <location>
        <begin position="129"/>
        <end position="141"/>
    </location>
</feature>
<evidence type="ECO:0000256" key="5">
    <source>
        <dbReference type="ARBA" id="ARBA00023163"/>
    </source>
</evidence>
<organism evidence="8">
    <name type="scientific">Amblyomma maculatum</name>
    <name type="common">Gulf Coast tick</name>
    <dbReference type="NCBI Taxonomy" id="34609"/>
    <lineage>
        <taxon>Eukaryota</taxon>
        <taxon>Metazoa</taxon>
        <taxon>Ecdysozoa</taxon>
        <taxon>Arthropoda</taxon>
        <taxon>Chelicerata</taxon>
        <taxon>Arachnida</taxon>
        <taxon>Acari</taxon>
        <taxon>Parasitiformes</taxon>
        <taxon>Ixodida</taxon>
        <taxon>Ixodoidea</taxon>
        <taxon>Ixodidae</taxon>
        <taxon>Amblyomminae</taxon>
        <taxon>Amblyomma</taxon>
    </lineage>
</organism>
<dbReference type="Pfam" id="PF07904">
    <property type="entry name" value="Eaf7"/>
    <property type="match status" value="1"/>
</dbReference>
<evidence type="ECO:0000256" key="6">
    <source>
        <dbReference type="ARBA" id="ARBA00023242"/>
    </source>
</evidence>